<dbReference type="PANTHER" id="PTHR14226">
    <property type="entry name" value="NEUROPATHY TARGET ESTERASE/SWISS CHEESE D.MELANOGASTER"/>
    <property type="match status" value="1"/>
</dbReference>
<dbReference type="OrthoDB" id="5290098at2"/>
<feature type="domain" description="PNPLA" evidence="5">
    <location>
        <begin position="13"/>
        <end position="194"/>
    </location>
</feature>
<evidence type="ECO:0000256" key="2">
    <source>
        <dbReference type="ARBA" id="ARBA00022963"/>
    </source>
</evidence>
<dbReference type="InterPro" id="IPR016035">
    <property type="entry name" value="Acyl_Trfase/lysoPLipase"/>
</dbReference>
<evidence type="ECO:0000259" key="5">
    <source>
        <dbReference type="PROSITE" id="PS51635"/>
    </source>
</evidence>
<dbReference type="Pfam" id="PF01734">
    <property type="entry name" value="Patatin"/>
    <property type="match status" value="1"/>
</dbReference>
<dbReference type="RefSeq" id="WP_092838985.1">
    <property type="nucleotide sequence ID" value="NZ_FOVP01000012.1"/>
</dbReference>
<feature type="active site" description="Proton acceptor" evidence="4">
    <location>
        <position position="181"/>
    </location>
</feature>
<evidence type="ECO:0000256" key="4">
    <source>
        <dbReference type="PROSITE-ProRule" id="PRU01161"/>
    </source>
</evidence>
<dbReference type="AlphaFoldDB" id="A0A1I5DG40"/>
<dbReference type="PROSITE" id="PS51635">
    <property type="entry name" value="PNPLA"/>
    <property type="match status" value="1"/>
</dbReference>
<feature type="short sequence motif" description="GXGXXG" evidence="4">
    <location>
        <begin position="17"/>
        <end position="22"/>
    </location>
</feature>
<protein>
    <submittedName>
        <fullName evidence="6">NTE family protein</fullName>
    </submittedName>
</protein>
<dbReference type="Gene3D" id="3.40.1090.10">
    <property type="entry name" value="Cytosolic phospholipase A2 catalytic domain"/>
    <property type="match status" value="2"/>
</dbReference>
<dbReference type="STRING" id="1005928.SAMN04487859_112114"/>
<evidence type="ECO:0000313" key="6">
    <source>
        <dbReference type="EMBL" id="SFN98229.1"/>
    </source>
</evidence>
<keyword evidence="2 4" id="KW-0442">Lipid degradation</keyword>
<sequence length="294" mass="31606">MLNERSRKSRLGLILAGGGARGFAHAGCLRALNHLGIFPDVIVGVSMGAVVGATYALNENWYRDLSDMDISGFPMLPTFTEPGVVNYIKNLRVAQKVITGMYFGWGVGQPTVEWGRGIVSRLTLGKRLDEGRIPVFATATDIVAGERVVFGSGLATDALYASAALAGILPPAEIDGRSLVDGGYCDLAPVDVAREAGADVVIVLDAATNTRATKPTNGLQAMHRAIEICQNEHSHLRMKRADLVIRPRIDPPVGVLEFRHKRRCAAAGARAVLSLRAEIHNLIRMPEPEKSYSA</sequence>
<dbReference type="Proteomes" id="UP000198599">
    <property type="component" value="Unassembled WGS sequence"/>
</dbReference>
<evidence type="ECO:0000256" key="1">
    <source>
        <dbReference type="ARBA" id="ARBA00022801"/>
    </source>
</evidence>
<keyword evidence="7" id="KW-1185">Reference proteome</keyword>
<feature type="active site" description="Nucleophile" evidence="4">
    <location>
        <position position="46"/>
    </location>
</feature>
<dbReference type="SUPFAM" id="SSF52151">
    <property type="entry name" value="FabD/lysophospholipase-like"/>
    <property type="match status" value="1"/>
</dbReference>
<reference evidence="7" key="1">
    <citation type="submission" date="2016-10" db="EMBL/GenBank/DDBJ databases">
        <authorList>
            <person name="Varghese N."/>
            <person name="Submissions S."/>
        </authorList>
    </citation>
    <scope>NUCLEOTIDE SEQUENCE [LARGE SCALE GENOMIC DNA]</scope>
    <source>
        <strain evidence="7">DSM 28463</strain>
    </source>
</reference>
<proteinExistence type="predicted"/>
<dbReference type="GO" id="GO:0016787">
    <property type="term" value="F:hydrolase activity"/>
    <property type="evidence" value="ECO:0007669"/>
    <property type="project" value="UniProtKB-UniRule"/>
</dbReference>
<keyword evidence="1 4" id="KW-0378">Hydrolase</keyword>
<evidence type="ECO:0000313" key="7">
    <source>
        <dbReference type="Proteomes" id="UP000198599"/>
    </source>
</evidence>
<name>A0A1I5DG40_9RHOB</name>
<dbReference type="PANTHER" id="PTHR14226:SF29">
    <property type="entry name" value="NEUROPATHY TARGET ESTERASE SWS"/>
    <property type="match status" value="1"/>
</dbReference>
<dbReference type="InterPro" id="IPR002641">
    <property type="entry name" value="PNPLA_dom"/>
</dbReference>
<evidence type="ECO:0000256" key="3">
    <source>
        <dbReference type="ARBA" id="ARBA00023098"/>
    </source>
</evidence>
<keyword evidence="3 4" id="KW-0443">Lipid metabolism</keyword>
<dbReference type="GO" id="GO:0016042">
    <property type="term" value="P:lipid catabolic process"/>
    <property type="evidence" value="ECO:0007669"/>
    <property type="project" value="UniProtKB-UniRule"/>
</dbReference>
<gene>
    <name evidence="6" type="ORF">SAMN04487859_112114</name>
</gene>
<dbReference type="EMBL" id="FOVP01000012">
    <property type="protein sequence ID" value="SFN98229.1"/>
    <property type="molecule type" value="Genomic_DNA"/>
</dbReference>
<dbReference type="InterPro" id="IPR050301">
    <property type="entry name" value="NTE"/>
</dbReference>
<organism evidence="6 7">
    <name type="scientific">Roseovarius lutimaris</name>
    <dbReference type="NCBI Taxonomy" id="1005928"/>
    <lineage>
        <taxon>Bacteria</taxon>
        <taxon>Pseudomonadati</taxon>
        <taxon>Pseudomonadota</taxon>
        <taxon>Alphaproteobacteria</taxon>
        <taxon>Rhodobacterales</taxon>
        <taxon>Roseobacteraceae</taxon>
        <taxon>Roseovarius</taxon>
    </lineage>
</organism>
<feature type="short sequence motif" description="DGA/G" evidence="4">
    <location>
        <begin position="181"/>
        <end position="183"/>
    </location>
</feature>
<feature type="short sequence motif" description="GXSXG" evidence="4">
    <location>
        <begin position="44"/>
        <end position="48"/>
    </location>
</feature>
<accession>A0A1I5DG40</accession>